<dbReference type="EC" id="3.1.1.77" evidence="1"/>
<evidence type="ECO:0000256" key="3">
    <source>
        <dbReference type="PIRSR" id="PIRSR029681-2"/>
    </source>
</evidence>
<sequence>MKKLIPLAVVAAVSLGQAAAVQAANVTAAIGQTGESTMTYRLGVQFDFGSSWFQSSVGRLTGYWDAGYTYWEGDETSANHSLSLTPVFVYEFAGDSVKPYLEAGIGVAAFESTEIEGKKLGSSFQFEDRLGAGLRFAGGHEVGIRAIHYSNAGLKNPNDGIESYAVHYRMAF</sequence>
<dbReference type="EMBL" id="JAMYBS010000036">
    <property type="protein sequence ID" value="MCO7546856.1"/>
    <property type="molecule type" value="Genomic_DNA"/>
</dbReference>
<evidence type="ECO:0000313" key="6">
    <source>
        <dbReference type="Proteomes" id="UP001165292"/>
    </source>
</evidence>
<feature type="site" description="Critical for activity" evidence="3">
    <location>
        <position position="151"/>
    </location>
</feature>
<dbReference type="InterPro" id="IPR018550">
    <property type="entry name" value="Lipid-A_deacylase-rel"/>
</dbReference>
<comment type="similarity">
    <text evidence="1">Belongs to the PagL family.</text>
</comment>
<feature type="active site" description="Charge relay system" evidence="2">
    <location>
        <position position="148"/>
    </location>
</feature>
<accession>A0AA41WS41</accession>
<keyword evidence="1" id="KW-0998">Cell outer membrane</keyword>
<dbReference type="GO" id="GO:0009279">
    <property type="term" value="C:cell outer membrane"/>
    <property type="evidence" value="ECO:0007669"/>
    <property type="project" value="UniProtKB-SubCell"/>
</dbReference>
<dbReference type="Gene3D" id="2.40.160.20">
    <property type="match status" value="1"/>
</dbReference>
<comment type="subunit">
    <text evidence="1">Homodimer.</text>
</comment>
<keyword evidence="1 5" id="KW-0378">Hydrolase</keyword>
<evidence type="ECO:0000256" key="1">
    <source>
        <dbReference type="PIRNR" id="PIRNR029681"/>
    </source>
</evidence>
<evidence type="ECO:0000313" key="5">
    <source>
        <dbReference type="EMBL" id="MCO7546856.1"/>
    </source>
</evidence>
<comment type="function">
    <text evidence="1">Has lipid A 3-O-deacylase activity. Hydrolyzes the ester bond at the 3 position of lipid A, a bioactive component of lipopolysaccharide (LPS), thereby releasing the primary fatty acyl moiety.</text>
</comment>
<comment type="catalytic activity">
    <reaction evidence="1">
        <text>a 3-(acyloxy)acyl derivative of bacterial toxin + H2O = a 3-hydroxyacyl derivative of bacterial toxin + a fatty acid + H(+)</text>
        <dbReference type="Rhea" id="RHEA:12032"/>
        <dbReference type="ChEBI" id="CHEBI:15377"/>
        <dbReference type="ChEBI" id="CHEBI:15378"/>
        <dbReference type="ChEBI" id="CHEBI:28868"/>
        <dbReference type="ChEBI" id="CHEBI:136853"/>
        <dbReference type="ChEBI" id="CHEBI:140675"/>
        <dbReference type="EC" id="3.1.1.77"/>
    </reaction>
</comment>
<dbReference type="AlphaFoldDB" id="A0AA41WS41"/>
<reference evidence="5" key="1">
    <citation type="submission" date="2022-06" db="EMBL/GenBank/DDBJ databases">
        <title>Detection of beta-lactamases in bacteria of animal origin.</title>
        <authorList>
            <person name="Mlynarcik P."/>
            <person name="Zdarska V."/>
            <person name="Chudobova H."/>
            <person name="Prochazkova P."/>
            <person name="Hricova K."/>
            <person name="Mezerova K."/>
            <person name="Bardon J."/>
            <person name="Dolejska M."/>
            <person name="Sukkar I."/>
            <person name="Kolar M."/>
        </authorList>
    </citation>
    <scope>NUCLEOTIDE SEQUENCE</scope>
    <source>
        <strain evidence="5">S 300-3</strain>
    </source>
</reference>
<keyword evidence="1" id="KW-0472">Membrane</keyword>
<comment type="subcellular location">
    <subcellularLocation>
        <location evidence="1">Cell outer membrane</location>
        <topology evidence="1">Multi-pass membrane protein</topology>
    </subcellularLocation>
</comment>
<dbReference type="Pfam" id="PF09411">
    <property type="entry name" value="PagL"/>
    <property type="match status" value="1"/>
</dbReference>
<gene>
    <name evidence="5" type="ORF">NJF43_19075</name>
</gene>
<dbReference type="SUPFAM" id="SSF56925">
    <property type="entry name" value="OMPA-like"/>
    <property type="match status" value="1"/>
</dbReference>
<feature type="chain" id="PRO_5041282673" description="Lipid A deacylase" evidence="4">
    <location>
        <begin position="24"/>
        <end position="172"/>
    </location>
</feature>
<dbReference type="PIRSF" id="PIRSF029681">
    <property type="entry name" value="PagL"/>
    <property type="match status" value="1"/>
</dbReference>
<feature type="active site" description="Charge relay system" evidence="2">
    <location>
        <position position="150"/>
    </location>
</feature>
<feature type="active site" description="Charge relay system" evidence="2">
    <location>
        <position position="162"/>
    </location>
</feature>
<protein>
    <recommendedName>
        <fullName evidence="1">Lipid A deacylase</fullName>
        <ecNumber evidence="1">3.1.1.77</ecNumber>
    </recommendedName>
    <alternativeName>
        <fullName evidence="1">LPS 3-O-deacylase</fullName>
    </alternativeName>
    <alternativeName>
        <fullName evidence="1">Outer membrane enzyme</fullName>
    </alternativeName>
</protein>
<dbReference type="GO" id="GO:0050528">
    <property type="term" value="F:acyloxyacyl hydrolase activity"/>
    <property type="evidence" value="ECO:0007669"/>
    <property type="project" value="UniProtKB-EC"/>
</dbReference>
<evidence type="ECO:0000256" key="2">
    <source>
        <dbReference type="PIRSR" id="PIRSR029681-1"/>
    </source>
</evidence>
<comment type="caution">
    <text evidence="5">The sequence shown here is derived from an EMBL/GenBank/DDBJ whole genome shotgun (WGS) entry which is preliminary data.</text>
</comment>
<name>A0AA41WS41_9GAMM</name>
<dbReference type="Proteomes" id="UP001165292">
    <property type="component" value="Unassembled WGS sequence"/>
</dbReference>
<keyword evidence="4" id="KW-0732">Signal</keyword>
<organism evidence="5 6">
    <name type="scientific">Stutzerimonas nitrititolerans</name>
    <dbReference type="NCBI Taxonomy" id="2482751"/>
    <lineage>
        <taxon>Bacteria</taxon>
        <taxon>Pseudomonadati</taxon>
        <taxon>Pseudomonadota</taxon>
        <taxon>Gammaproteobacteria</taxon>
        <taxon>Pseudomonadales</taxon>
        <taxon>Pseudomonadaceae</taxon>
        <taxon>Stutzerimonas</taxon>
    </lineage>
</organism>
<proteinExistence type="inferred from homology"/>
<dbReference type="RefSeq" id="WP_014853797.1">
    <property type="nucleotide sequence ID" value="NZ_DALZRK010000029.1"/>
</dbReference>
<feature type="signal peptide" evidence="4">
    <location>
        <begin position="1"/>
        <end position="23"/>
    </location>
</feature>
<evidence type="ECO:0000256" key="4">
    <source>
        <dbReference type="SAM" id="SignalP"/>
    </source>
</evidence>
<dbReference type="InterPro" id="IPR011250">
    <property type="entry name" value="OMP/PagP_B-barrel"/>
</dbReference>